<protein>
    <submittedName>
        <fullName evidence="1">Uncharacterized protein</fullName>
    </submittedName>
</protein>
<evidence type="ECO:0000313" key="1">
    <source>
        <dbReference type="EMBL" id="KAI8542431.1"/>
    </source>
</evidence>
<dbReference type="EMBL" id="CM046395">
    <property type="protein sequence ID" value="KAI8542431.1"/>
    <property type="molecule type" value="Genomic_DNA"/>
</dbReference>
<accession>A0ACC0MNT8</accession>
<organism evidence="1 2">
    <name type="scientific">Rhododendron molle</name>
    <name type="common">Chinese azalea</name>
    <name type="synonym">Azalea mollis</name>
    <dbReference type="NCBI Taxonomy" id="49168"/>
    <lineage>
        <taxon>Eukaryota</taxon>
        <taxon>Viridiplantae</taxon>
        <taxon>Streptophyta</taxon>
        <taxon>Embryophyta</taxon>
        <taxon>Tracheophyta</taxon>
        <taxon>Spermatophyta</taxon>
        <taxon>Magnoliopsida</taxon>
        <taxon>eudicotyledons</taxon>
        <taxon>Gunneridae</taxon>
        <taxon>Pentapetalae</taxon>
        <taxon>asterids</taxon>
        <taxon>Ericales</taxon>
        <taxon>Ericaceae</taxon>
        <taxon>Ericoideae</taxon>
        <taxon>Rhodoreae</taxon>
        <taxon>Rhododendron</taxon>
    </lineage>
</organism>
<reference evidence="1" key="1">
    <citation type="submission" date="2022-02" db="EMBL/GenBank/DDBJ databases">
        <title>Plant Genome Project.</title>
        <authorList>
            <person name="Zhang R.-G."/>
        </authorList>
    </citation>
    <scope>NUCLEOTIDE SEQUENCE</scope>
    <source>
        <strain evidence="1">AT1</strain>
    </source>
</reference>
<proteinExistence type="predicted"/>
<name>A0ACC0MNT8_RHOML</name>
<keyword evidence="2" id="KW-1185">Reference proteome</keyword>
<evidence type="ECO:0000313" key="2">
    <source>
        <dbReference type="Proteomes" id="UP001062846"/>
    </source>
</evidence>
<comment type="caution">
    <text evidence="1">The sequence shown here is derived from an EMBL/GenBank/DDBJ whole genome shotgun (WGS) entry which is preliminary data.</text>
</comment>
<dbReference type="Proteomes" id="UP001062846">
    <property type="component" value="Chromosome 8"/>
</dbReference>
<gene>
    <name evidence="1" type="ORF">RHMOL_Rhmol08G0137400</name>
</gene>
<sequence length="73" mass="8823">MPNVFSILGLWQPTNDYVFIRDEDLGIKHFDPEEFVEIMRPVFSRDAWHCVWHMIQVQNIIFMFSYCSPPFKL</sequence>